<gene>
    <name evidence="3" type="ORF">GSI_12314</name>
</gene>
<feature type="region of interest" description="Disordered" evidence="1">
    <location>
        <begin position="296"/>
        <end position="329"/>
    </location>
</feature>
<keyword evidence="2" id="KW-0812">Transmembrane</keyword>
<evidence type="ECO:0000256" key="2">
    <source>
        <dbReference type="SAM" id="Phobius"/>
    </source>
</evidence>
<reference evidence="3 4" key="1">
    <citation type="journal article" date="2015" name="Sci. Rep.">
        <title>Chromosome-level genome map provides insights into diverse defense mechanisms in the medicinal fungus Ganoderma sinense.</title>
        <authorList>
            <person name="Zhu Y."/>
            <person name="Xu J."/>
            <person name="Sun C."/>
            <person name="Zhou S."/>
            <person name="Xu H."/>
            <person name="Nelson D.R."/>
            <person name="Qian J."/>
            <person name="Song J."/>
            <person name="Luo H."/>
            <person name="Xiang L."/>
            <person name="Li Y."/>
            <person name="Xu Z."/>
            <person name="Ji A."/>
            <person name="Wang L."/>
            <person name="Lu S."/>
            <person name="Hayward A."/>
            <person name="Sun W."/>
            <person name="Li X."/>
            <person name="Schwartz D.C."/>
            <person name="Wang Y."/>
            <person name="Chen S."/>
        </authorList>
    </citation>
    <scope>NUCLEOTIDE SEQUENCE [LARGE SCALE GENOMIC DNA]</scope>
    <source>
        <strain evidence="3 4">ZZ0214-1</strain>
    </source>
</reference>
<evidence type="ECO:0000256" key="1">
    <source>
        <dbReference type="SAM" id="MobiDB-lite"/>
    </source>
</evidence>
<proteinExistence type="predicted"/>
<dbReference type="EMBL" id="AYKW01000045">
    <property type="protein sequence ID" value="PIL26556.1"/>
    <property type="molecule type" value="Genomic_DNA"/>
</dbReference>
<comment type="caution">
    <text evidence="3">The sequence shown here is derived from an EMBL/GenBank/DDBJ whole genome shotgun (WGS) entry which is preliminary data.</text>
</comment>
<keyword evidence="2" id="KW-1133">Transmembrane helix</keyword>
<keyword evidence="2" id="KW-0472">Membrane</keyword>
<feature type="transmembrane region" description="Helical" evidence="2">
    <location>
        <begin position="221"/>
        <end position="243"/>
    </location>
</feature>
<accession>A0A2G8RYG3</accession>
<protein>
    <submittedName>
        <fullName evidence="3">Uncharacterized protein</fullName>
    </submittedName>
</protein>
<sequence>MSNEVTTRMQRHLLNSRIAALFLEAILFGILILTYSMGTWSLVRGDPRRAFTRRNLMALGVSSLMFLLSFVHLCLTVQTTAHGFVTNGQSRDSIYTTLYNSNFLGTSVDAGRFYLYPVSALADAAEQIYRLFIVWEGQWVVVIGPALLSVIDAFAGFGSSMSGVGRTVMPLLFFVFSFLTNTTSSALIMWRVLRTYHRDDACEDGDWRTRARINLARYRPVFEAILQSAAVYSTASLVLLITFLTSPNVAYYTSLSIFSPLMGLVFSLIVLRTGRGSSGSDTTHVQLSTQTLWRPSRKGSECAETGLSRRTSLESADLLSGKEKDKPEH</sequence>
<feature type="transmembrane region" description="Helical" evidence="2">
    <location>
        <begin position="171"/>
        <end position="190"/>
    </location>
</feature>
<name>A0A2G8RYG3_9APHY</name>
<dbReference type="Proteomes" id="UP000230002">
    <property type="component" value="Unassembled WGS sequence"/>
</dbReference>
<dbReference type="STRING" id="1077348.A0A2G8RYG3"/>
<feature type="transmembrane region" description="Helical" evidence="2">
    <location>
        <begin position="21"/>
        <end position="43"/>
    </location>
</feature>
<keyword evidence="4" id="KW-1185">Reference proteome</keyword>
<feature type="transmembrane region" description="Helical" evidence="2">
    <location>
        <begin position="55"/>
        <end position="75"/>
    </location>
</feature>
<feature type="transmembrane region" description="Helical" evidence="2">
    <location>
        <begin position="249"/>
        <end position="271"/>
    </location>
</feature>
<feature type="transmembrane region" description="Helical" evidence="2">
    <location>
        <begin position="139"/>
        <end position="159"/>
    </location>
</feature>
<dbReference type="OrthoDB" id="2744308at2759"/>
<evidence type="ECO:0000313" key="3">
    <source>
        <dbReference type="EMBL" id="PIL26556.1"/>
    </source>
</evidence>
<evidence type="ECO:0000313" key="4">
    <source>
        <dbReference type="Proteomes" id="UP000230002"/>
    </source>
</evidence>
<feature type="compositionally biased region" description="Basic and acidic residues" evidence="1">
    <location>
        <begin position="320"/>
        <end position="329"/>
    </location>
</feature>
<dbReference type="AlphaFoldDB" id="A0A2G8RYG3"/>
<organism evidence="3 4">
    <name type="scientific">Ganoderma sinense ZZ0214-1</name>
    <dbReference type="NCBI Taxonomy" id="1077348"/>
    <lineage>
        <taxon>Eukaryota</taxon>
        <taxon>Fungi</taxon>
        <taxon>Dikarya</taxon>
        <taxon>Basidiomycota</taxon>
        <taxon>Agaricomycotina</taxon>
        <taxon>Agaricomycetes</taxon>
        <taxon>Polyporales</taxon>
        <taxon>Polyporaceae</taxon>
        <taxon>Ganoderma</taxon>
    </lineage>
</organism>